<keyword evidence="5" id="KW-1185">Reference proteome</keyword>
<feature type="chain" id="PRO_5046236325" evidence="2">
    <location>
        <begin position="28"/>
        <end position="506"/>
    </location>
</feature>
<accession>A0ABU3ZZI1</accession>
<feature type="signal peptide" evidence="2">
    <location>
        <begin position="1"/>
        <end position="27"/>
    </location>
</feature>
<dbReference type="Pfam" id="PF13372">
    <property type="entry name" value="Alginate_exp"/>
    <property type="match status" value="1"/>
</dbReference>
<evidence type="ECO:0000256" key="1">
    <source>
        <dbReference type="SAM" id="MobiDB-lite"/>
    </source>
</evidence>
<sequence length="506" mass="55278">MSRRFSRLAGLACAAPLSLALASVASAQSVAPDDDAKDSSGGPQASASPPGIRPARSQPAPAEALPGGRKGPPGVPQALRWTEDWSKKPADDAPFLEKIRHISLDADDDVYLSIGGEARVYYTNWKHSTLGLRANDDNDPVQTRLRLVGDLHVGPYVRAYVELGDNREHGEQFATPPNEDRIDLYQAFMDVTVPLGDAGKLTFRPGRFEMPLGNGKLVGIREGLNMRLTYQGLRTTYILPGKLSVDAFALRPVAISADSFDDTGDAGKAFKGVYVSAPKAIAGFGTDAYWYRYDRSNATLREGTGDDQRNSWGARLWKRTPQFDFDLEGTVQRGSFADQDIRAWGVMLETGYSWPSMPMKPRLGLRANAFSGDDDLSDGKAGTFVAAGPRLPLYSEAAFFNFSNMVDLYPSLTLKPVDNVTLMAGPDFLWRQDKADGVYIGPSGASFAPYDGSRYVGTALNLEASWQTTRRLSFRLFETYFSAGDGFARNGGRNGNYFGLLSSYRF</sequence>
<feature type="domain" description="Alginate export" evidence="3">
    <location>
        <begin position="111"/>
        <end position="498"/>
    </location>
</feature>
<reference evidence="5" key="1">
    <citation type="journal article" date="2022" name="J Environ Chem Eng">
        <title>Biodegradation of petroleum oil using a constructed nonpathogenic and heavy metal-tolerant bacterial consortium isolated from marine sponges.</title>
        <authorList>
            <person name="Dechsakulwatana C."/>
            <person name="Rungsihiranrut A."/>
            <person name="Muangchinda C."/>
            <person name="Ningthoujam R."/>
            <person name="Klankeo P."/>
            <person name="Pinyakong O."/>
        </authorList>
    </citation>
    <scope>NUCLEOTIDE SEQUENCE [LARGE SCALE GENOMIC DNA]</scope>
    <source>
        <strain evidence="5">MO2-4</strain>
    </source>
</reference>
<dbReference type="EMBL" id="JAPTHD010000006">
    <property type="protein sequence ID" value="MDV5824892.1"/>
    <property type="molecule type" value="Genomic_DNA"/>
</dbReference>
<dbReference type="Gene3D" id="2.40.160.100">
    <property type="match status" value="1"/>
</dbReference>
<gene>
    <name evidence="4" type="ORF">O0R41_14895</name>
</gene>
<evidence type="ECO:0000313" key="4">
    <source>
        <dbReference type="EMBL" id="MDV5824892.1"/>
    </source>
</evidence>
<dbReference type="InterPro" id="IPR053728">
    <property type="entry name" value="Alginate_Permeability_Chnl"/>
</dbReference>
<name>A0ABU3ZZI1_9SPHN</name>
<feature type="compositionally biased region" description="Low complexity" evidence="1">
    <location>
        <begin position="39"/>
        <end position="50"/>
    </location>
</feature>
<evidence type="ECO:0000313" key="5">
    <source>
        <dbReference type="Proteomes" id="UP001185984"/>
    </source>
</evidence>
<comment type="caution">
    <text evidence="4">The sequence shown here is derived from an EMBL/GenBank/DDBJ whole genome shotgun (WGS) entry which is preliminary data.</text>
</comment>
<organism evidence="4 5">
    <name type="scientific">Sphingobium naphthae</name>
    <dbReference type="NCBI Taxonomy" id="1886786"/>
    <lineage>
        <taxon>Bacteria</taxon>
        <taxon>Pseudomonadati</taxon>
        <taxon>Pseudomonadota</taxon>
        <taxon>Alphaproteobacteria</taxon>
        <taxon>Sphingomonadales</taxon>
        <taxon>Sphingomonadaceae</taxon>
        <taxon>Sphingobium</taxon>
    </lineage>
</organism>
<dbReference type="RefSeq" id="WP_317517533.1">
    <property type="nucleotide sequence ID" value="NZ_JAPTHD010000006.1"/>
</dbReference>
<feature type="region of interest" description="Disordered" evidence="1">
    <location>
        <begin position="26"/>
        <end position="78"/>
    </location>
</feature>
<evidence type="ECO:0000259" key="3">
    <source>
        <dbReference type="Pfam" id="PF13372"/>
    </source>
</evidence>
<dbReference type="InterPro" id="IPR025388">
    <property type="entry name" value="Alginate_export_dom"/>
</dbReference>
<dbReference type="Proteomes" id="UP001185984">
    <property type="component" value="Unassembled WGS sequence"/>
</dbReference>
<keyword evidence="2" id="KW-0732">Signal</keyword>
<proteinExistence type="predicted"/>
<protein>
    <submittedName>
        <fullName evidence="4">Alginate export family protein</fullName>
    </submittedName>
</protein>
<evidence type="ECO:0000256" key="2">
    <source>
        <dbReference type="SAM" id="SignalP"/>
    </source>
</evidence>